<gene>
    <name evidence="2" type="ORF">AK812_SmicGene8047</name>
</gene>
<feature type="region of interest" description="Disordered" evidence="1">
    <location>
        <begin position="470"/>
        <end position="490"/>
    </location>
</feature>
<reference evidence="2 3" key="1">
    <citation type="submission" date="2016-02" db="EMBL/GenBank/DDBJ databases">
        <title>Genome analysis of coral dinoflagellate symbionts highlights evolutionary adaptations to a symbiotic lifestyle.</title>
        <authorList>
            <person name="Aranda M."/>
            <person name="Li Y."/>
            <person name="Liew Y.J."/>
            <person name="Baumgarten S."/>
            <person name="Simakov O."/>
            <person name="Wilson M."/>
            <person name="Piel J."/>
            <person name="Ashoor H."/>
            <person name="Bougouffa S."/>
            <person name="Bajic V.B."/>
            <person name="Ryu T."/>
            <person name="Ravasi T."/>
            <person name="Bayer T."/>
            <person name="Micklem G."/>
            <person name="Kim H."/>
            <person name="Bhak J."/>
            <person name="Lajeunesse T.C."/>
            <person name="Voolstra C.R."/>
        </authorList>
    </citation>
    <scope>NUCLEOTIDE SEQUENCE [LARGE SCALE GENOMIC DNA]</scope>
    <source>
        <strain evidence="2 3">CCMP2467</strain>
    </source>
</reference>
<evidence type="ECO:0000313" key="2">
    <source>
        <dbReference type="EMBL" id="OLQ08440.1"/>
    </source>
</evidence>
<dbReference type="EMBL" id="LSRX01000117">
    <property type="protein sequence ID" value="OLQ08440.1"/>
    <property type="molecule type" value="Genomic_DNA"/>
</dbReference>
<sequence length="676" mass="73096">MVVEVVAAEFVAEVVAVEFVAAEERDADVANVVAEVSAAEVAAAVAAAKLAVDMATVVAGRSDAVLAAAVAAAKMDADVAAVAAEKPEAELAAVAAAAVVAWGRTHASMVPPDGKLASVKGGGPGGQKASSLEAASGHLSPYGIRICKILQARCSKYHDLALSEADVISCILKHLHDDCKRYLSLHGSLATLEQLERGLVFYDEQLRVLNFHKEAASAKGFLPLVGGKATQRAKERASFAMPLFQSRVLFEGLFWEFTVEPLEVSVANDEVLRITRYGLVELWLPSTLQSLDFDLWHERYDPLLRLCYEFEGTVSGEESEDPEILPEEPEVLSSPEPEVLSSPEFWTAGLDSPVSAPPPPIPVPGDLTATPAVKASKAQQRREVEELARTDEPLGEASNYFWRGRIAPLSPAQDFVEQSNVAKSVAKMRPSGPPMIPPAPPPVNPDEPDYESLPGIAKCKVRFRDYVRNTLGDLDNPEPQQQTSGKPRVQFDPQPEIVEFQEEAEYEPILPGAGEEAAPSPFDVSASPSPQEDFPLEYLPGGDVEMDQVDVEDYTVPMEMAVTPEALDGPGMLHHMYAVIPHQKHRLSPCEYDDVGLFASQLKRKMPAQHGNLDEGAYVILEKAIYGLRSARKKMKACTVPPDLRSALDKEDPAKPSEELSPEAARMYAQSAPMAA</sequence>
<protein>
    <submittedName>
        <fullName evidence="2">Uncharacterized protein</fullName>
    </submittedName>
</protein>
<keyword evidence="3" id="KW-1185">Reference proteome</keyword>
<evidence type="ECO:0000256" key="1">
    <source>
        <dbReference type="SAM" id="MobiDB-lite"/>
    </source>
</evidence>
<dbReference type="AlphaFoldDB" id="A0A1Q9EM01"/>
<name>A0A1Q9EM01_SYMMI</name>
<feature type="compositionally biased region" description="Basic and acidic residues" evidence="1">
    <location>
        <begin position="646"/>
        <end position="658"/>
    </location>
</feature>
<comment type="caution">
    <text evidence="2">The sequence shown here is derived from an EMBL/GenBank/DDBJ whole genome shotgun (WGS) entry which is preliminary data.</text>
</comment>
<organism evidence="2 3">
    <name type="scientific">Symbiodinium microadriaticum</name>
    <name type="common">Dinoflagellate</name>
    <name type="synonym">Zooxanthella microadriatica</name>
    <dbReference type="NCBI Taxonomy" id="2951"/>
    <lineage>
        <taxon>Eukaryota</taxon>
        <taxon>Sar</taxon>
        <taxon>Alveolata</taxon>
        <taxon>Dinophyceae</taxon>
        <taxon>Suessiales</taxon>
        <taxon>Symbiodiniaceae</taxon>
        <taxon>Symbiodinium</taxon>
    </lineage>
</organism>
<dbReference type="Proteomes" id="UP000186817">
    <property type="component" value="Unassembled WGS sequence"/>
</dbReference>
<accession>A0A1Q9EM01</accession>
<feature type="region of interest" description="Disordered" evidence="1">
    <location>
        <begin position="643"/>
        <end position="676"/>
    </location>
</feature>
<feature type="region of interest" description="Disordered" evidence="1">
    <location>
        <begin position="315"/>
        <end position="338"/>
    </location>
</feature>
<evidence type="ECO:0000313" key="3">
    <source>
        <dbReference type="Proteomes" id="UP000186817"/>
    </source>
</evidence>
<proteinExistence type="predicted"/>
<feature type="compositionally biased region" description="Acidic residues" evidence="1">
    <location>
        <begin position="317"/>
        <end position="330"/>
    </location>
</feature>